<feature type="transmembrane region" description="Helical" evidence="9">
    <location>
        <begin position="361"/>
        <end position="380"/>
    </location>
</feature>
<dbReference type="PANTHER" id="PTHR22950">
    <property type="entry name" value="AMINO ACID TRANSPORTER"/>
    <property type="match status" value="1"/>
</dbReference>
<dbReference type="GO" id="GO:0015179">
    <property type="term" value="F:L-amino acid transmembrane transporter activity"/>
    <property type="evidence" value="ECO:0007669"/>
    <property type="project" value="TreeGrafter"/>
</dbReference>
<feature type="transmembrane region" description="Helical" evidence="9">
    <location>
        <begin position="62"/>
        <end position="86"/>
    </location>
</feature>
<accession>A0A9P6MQ01</accession>
<evidence type="ECO:0000256" key="5">
    <source>
        <dbReference type="ARBA" id="ARBA00022970"/>
    </source>
</evidence>
<feature type="transmembrane region" description="Helical" evidence="9">
    <location>
        <begin position="170"/>
        <end position="194"/>
    </location>
</feature>
<evidence type="ECO:0000259" key="10">
    <source>
        <dbReference type="Pfam" id="PF01490"/>
    </source>
</evidence>
<evidence type="ECO:0000313" key="12">
    <source>
        <dbReference type="Proteomes" id="UP000703661"/>
    </source>
</evidence>
<keyword evidence="7 9" id="KW-0472">Membrane</keyword>
<proteinExistence type="inferred from homology"/>
<dbReference type="Pfam" id="PF01490">
    <property type="entry name" value="Aa_trans"/>
    <property type="match status" value="1"/>
</dbReference>
<feature type="transmembrane region" description="Helical" evidence="9">
    <location>
        <begin position="246"/>
        <end position="270"/>
    </location>
</feature>
<feature type="transmembrane region" description="Helical" evidence="9">
    <location>
        <begin position="290"/>
        <end position="314"/>
    </location>
</feature>
<feature type="compositionally biased region" description="Polar residues" evidence="8">
    <location>
        <begin position="7"/>
        <end position="20"/>
    </location>
</feature>
<reference evidence="11" key="1">
    <citation type="journal article" date="2020" name="Fungal Divers.">
        <title>Resolving the Mortierellaceae phylogeny through synthesis of multi-gene phylogenetics and phylogenomics.</title>
        <authorList>
            <person name="Vandepol N."/>
            <person name="Liber J."/>
            <person name="Desiro A."/>
            <person name="Na H."/>
            <person name="Kennedy M."/>
            <person name="Barry K."/>
            <person name="Grigoriev I.V."/>
            <person name="Miller A.N."/>
            <person name="O'Donnell K."/>
            <person name="Stajich J.E."/>
            <person name="Bonito G."/>
        </authorList>
    </citation>
    <scope>NUCLEOTIDE SEQUENCE</scope>
    <source>
        <strain evidence="11">NRRL 2769</strain>
    </source>
</reference>
<dbReference type="EMBL" id="JAAAID010001778">
    <property type="protein sequence ID" value="KAG0008813.1"/>
    <property type="molecule type" value="Genomic_DNA"/>
</dbReference>
<comment type="subcellular location">
    <subcellularLocation>
        <location evidence="1">Membrane</location>
        <topology evidence="1">Multi-pass membrane protein</topology>
    </subcellularLocation>
</comment>
<comment type="caution">
    <text evidence="11">The sequence shown here is derived from an EMBL/GenBank/DDBJ whole genome shotgun (WGS) entry which is preliminary data.</text>
</comment>
<evidence type="ECO:0000256" key="3">
    <source>
        <dbReference type="ARBA" id="ARBA00022448"/>
    </source>
</evidence>
<dbReference type="AlphaFoldDB" id="A0A9P6MQ01"/>
<feature type="transmembrane region" description="Helical" evidence="9">
    <location>
        <begin position="214"/>
        <end position="234"/>
    </location>
</feature>
<evidence type="ECO:0000256" key="7">
    <source>
        <dbReference type="ARBA" id="ARBA00023136"/>
    </source>
</evidence>
<feature type="transmembrane region" description="Helical" evidence="9">
    <location>
        <begin position="144"/>
        <end position="163"/>
    </location>
</feature>
<comment type="similarity">
    <text evidence="2">Belongs to the amino acid/polyamine transporter 2 family.</text>
</comment>
<dbReference type="PANTHER" id="PTHR22950:SF692">
    <property type="entry name" value="TRANSMEMBRANE AMINO ACID TRANSPORTER FAMILY PROTEIN"/>
    <property type="match status" value="1"/>
</dbReference>
<feature type="transmembrane region" description="Helical" evidence="9">
    <location>
        <begin position="335"/>
        <end position="355"/>
    </location>
</feature>
<evidence type="ECO:0000256" key="4">
    <source>
        <dbReference type="ARBA" id="ARBA00022692"/>
    </source>
</evidence>
<evidence type="ECO:0000256" key="1">
    <source>
        <dbReference type="ARBA" id="ARBA00004141"/>
    </source>
</evidence>
<keyword evidence="5" id="KW-0029">Amino-acid transport</keyword>
<keyword evidence="3" id="KW-0813">Transport</keyword>
<feature type="region of interest" description="Disordered" evidence="8">
    <location>
        <begin position="1"/>
        <end position="21"/>
    </location>
</feature>
<feature type="domain" description="Amino acid transporter transmembrane" evidence="10">
    <location>
        <begin position="30"/>
        <end position="415"/>
    </location>
</feature>
<feature type="transmembrane region" description="Helical" evidence="9">
    <location>
        <begin position="392"/>
        <end position="412"/>
    </location>
</feature>
<evidence type="ECO:0000256" key="8">
    <source>
        <dbReference type="SAM" id="MobiDB-lite"/>
    </source>
</evidence>
<feature type="transmembrane region" description="Helical" evidence="9">
    <location>
        <begin position="36"/>
        <end position="56"/>
    </location>
</feature>
<dbReference type="InterPro" id="IPR013057">
    <property type="entry name" value="AA_transpt_TM"/>
</dbReference>
<organism evidence="11 12">
    <name type="scientific">Entomortierella chlamydospora</name>
    <dbReference type="NCBI Taxonomy" id="101097"/>
    <lineage>
        <taxon>Eukaryota</taxon>
        <taxon>Fungi</taxon>
        <taxon>Fungi incertae sedis</taxon>
        <taxon>Mucoromycota</taxon>
        <taxon>Mortierellomycotina</taxon>
        <taxon>Mortierellomycetes</taxon>
        <taxon>Mortierellales</taxon>
        <taxon>Mortierellaceae</taxon>
        <taxon>Entomortierella</taxon>
    </lineage>
</organism>
<evidence type="ECO:0000256" key="2">
    <source>
        <dbReference type="ARBA" id="ARBA00008066"/>
    </source>
</evidence>
<dbReference type="Proteomes" id="UP000703661">
    <property type="component" value="Unassembled WGS sequence"/>
</dbReference>
<name>A0A9P6MQ01_9FUNG</name>
<evidence type="ECO:0000256" key="9">
    <source>
        <dbReference type="SAM" id="Phobius"/>
    </source>
</evidence>
<gene>
    <name evidence="11" type="ORF">BGZ80_003022</name>
</gene>
<keyword evidence="12" id="KW-1185">Reference proteome</keyword>
<sequence length="428" mass="46887">MRDENTPLLSNNNHIETHSNGDLLAERPNQGSSLKAFANIVCVVAGTGTLGLPYALKLGGWIGVGILIFSLFMALYTSILLMRCLYYNGKYRLTSYPDIGFHAFGRAGSIAVWAFYAPLIIGAPIMYLILSGTELKNLITGVDISARTWIWISTAIVAVPFILMKTLKEVAIMSIFGALATVVLVIVAVRGSIVDHSNPIYSDVSHDFVILPNLPIAIASISFCFSGNIVYVHVEESMRYPKSWNKVVAAALGSCTVLYLATAIPGYFTYGDRALSPILANLPKDIFTNIGTIFIIAHVILAAPILLTTFALEVERRIGITVRLHGEAMERVYRTLFRLFVAGFCGAIACIVPYFGDFLSLLGALGNCTLIYVLPILCYFKLIGWRQMRWYELAWCAFIVVIGILSATIGSIDAIKALKRDFENDSGN</sequence>
<keyword evidence="6 9" id="KW-1133">Transmembrane helix</keyword>
<evidence type="ECO:0000313" key="11">
    <source>
        <dbReference type="EMBL" id="KAG0008813.1"/>
    </source>
</evidence>
<evidence type="ECO:0000256" key="6">
    <source>
        <dbReference type="ARBA" id="ARBA00022989"/>
    </source>
</evidence>
<dbReference type="GO" id="GO:0005774">
    <property type="term" value="C:vacuolar membrane"/>
    <property type="evidence" value="ECO:0007669"/>
    <property type="project" value="TreeGrafter"/>
</dbReference>
<protein>
    <recommendedName>
        <fullName evidence="10">Amino acid transporter transmembrane domain-containing protein</fullName>
    </recommendedName>
</protein>
<keyword evidence="4 9" id="KW-0812">Transmembrane</keyword>
<feature type="transmembrane region" description="Helical" evidence="9">
    <location>
        <begin position="107"/>
        <end position="129"/>
    </location>
</feature>